<keyword evidence="3" id="KW-0378">Hydrolase</keyword>
<dbReference type="InterPro" id="IPR006433">
    <property type="entry name" value="Prohead_protease"/>
</dbReference>
<dbReference type="EMBL" id="QHHQ01000004">
    <property type="protein sequence ID" value="RAH99854.1"/>
    <property type="molecule type" value="Genomic_DNA"/>
</dbReference>
<dbReference type="OrthoDB" id="9804926at2"/>
<evidence type="ECO:0000256" key="3">
    <source>
        <dbReference type="ARBA" id="ARBA00022801"/>
    </source>
</evidence>
<feature type="domain" description="Prohead serine protease" evidence="4">
    <location>
        <begin position="6"/>
        <end position="155"/>
    </location>
</feature>
<sequence>MQRETLTVRADEVRFASDDEGVFTGYASIFGEPDSYGDTIRPGAFRKALSTRAATGGPPMFWNHDPSQPIGVWTELVEDSRGLKVTGRLITETRAGAEALALLKAGAVNGLSIGFRARKSERGAKGGRVLTDIDLVEISLVSLPAASNARVTSVRHDRQPAGTAAFVQAVRRAAASLKG</sequence>
<evidence type="ECO:0000313" key="5">
    <source>
        <dbReference type="EMBL" id="RAH99854.1"/>
    </source>
</evidence>
<gene>
    <name evidence="5" type="ORF">DLJ53_19105</name>
</gene>
<dbReference type="SUPFAM" id="SSF50789">
    <property type="entry name" value="Herpes virus serine proteinase, assemblin"/>
    <property type="match status" value="1"/>
</dbReference>
<dbReference type="Pfam" id="PF04586">
    <property type="entry name" value="Peptidase_S78"/>
    <property type="match status" value="1"/>
</dbReference>
<name>A0A8B2NJP8_9HYPH</name>
<keyword evidence="2 5" id="KW-0645">Protease</keyword>
<reference evidence="5 6" key="1">
    <citation type="submission" date="2018-05" db="EMBL/GenBank/DDBJ databases">
        <title>Acuticoccus sediminis sp. nov., isolated from deep-sea sediment of Indian Ocean.</title>
        <authorList>
            <person name="Liu X."/>
            <person name="Lai Q."/>
            <person name="Du Y."/>
            <person name="Sun F."/>
            <person name="Zhang X."/>
            <person name="Wang S."/>
            <person name="Shao Z."/>
        </authorList>
    </citation>
    <scope>NUCLEOTIDE SEQUENCE [LARGE SCALE GENOMIC DNA]</scope>
    <source>
        <strain evidence="5 6">PTG4-2</strain>
    </source>
</reference>
<keyword evidence="1" id="KW-1188">Viral release from host cell</keyword>
<evidence type="ECO:0000256" key="2">
    <source>
        <dbReference type="ARBA" id="ARBA00022670"/>
    </source>
</evidence>
<dbReference type="Proteomes" id="UP000249590">
    <property type="component" value="Unassembled WGS sequence"/>
</dbReference>
<organism evidence="5 6">
    <name type="scientific">Acuticoccus sediminis</name>
    <dbReference type="NCBI Taxonomy" id="2184697"/>
    <lineage>
        <taxon>Bacteria</taxon>
        <taxon>Pseudomonadati</taxon>
        <taxon>Pseudomonadota</taxon>
        <taxon>Alphaproteobacteria</taxon>
        <taxon>Hyphomicrobiales</taxon>
        <taxon>Amorphaceae</taxon>
        <taxon>Acuticoccus</taxon>
    </lineage>
</organism>
<dbReference type="RefSeq" id="WP_111348183.1">
    <property type="nucleotide sequence ID" value="NZ_QHHQ01000004.1"/>
</dbReference>
<dbReference type="AlphaFoldDB" id="A0A8B2NJP8"/>
<dbReference type="InterPro" id="IPR054613">
    <property type="entry name" value="Peptidase_S78_dom"/>
</dbReference>
<accession>A0A8B2NJP8</accession>
<comment type="caution">
    <text evidence="5">The sequence shown here is derived from an EMBL/GenBank/DDBJ whole genome shotgun (WGS) entry which is preliminary data.</text>
</comment>
<evidence type="ECO:0000259" key="4">
    <source>
        <dbReference type="Pfam" id="PF04586"/>
    </source>
</evidence>
<evidence type="ECO:0000256" key="1">
    <source>
        <dbReference type="ARBA" id="ARBA00022612"/>
    </source>
</evidence>
<evidence type="ECO:0000313" key="6">
    <source>
        <dbReference type="Proteomes" id="UP000249590"/>
    </source>
</evidence>
<dbReference type="NCBIfam" id="TIGR01543">
    <property type="entry name" value="proheadase_HK97"/>
    <property type="match status" value="1"/>
</dbReference>
<protein>
    <submittedName>
        <fullName evidence="5">HK97 family phage prohead protease</fullName>
    </submittedName>
</protein>
<proteinExistence type="predicted"/>
<dbReference type="GO" id="GO:0006508">
    <property type="term" value="P:proteolysis"/>
    <property type="evidence" value="ECO:0007669"/>
    <property type="project" value="UniProtKB-KW"/>
</dbReference>
<dbReference type="GO" id="GO:0008233">
    <property type="term" value="F:peptidase activity"/>
    <property type="evidence" value="ECO:0007669"/>
    <property type="project" value="UniProtKB-KW"/>
</dbReference>
<keyword evidence="6" id="KW-1185">Reference proteome</keyword>